<organism evidence="2 3">
    <name type="scientific">Cephalotrichum gorgonifer</name>
    <dbReference type="NCBI Taxonomy" id="2041049"/>
    <lineage>
        <taxon>Eukaryota</taxon>
        <taxon>Fungi</taxon>
        <taxon>Dikarya</taxon>
        <taxon>Ascomycota</taxon>
        <taxon>Pezizomycotina</taxon>
        <taxon>Sordariomycetes</taxon>
        <taxon>Hypocreomycetidae</taxon>
        <taxon>Microascales</taxon>
        <taxon>Microascaceae</taxon>
        <taxon>Cephalotrichum</taxon>
    </lineage>
</organism>
<feature type="compositionally biased region" description="Basic and acidic residues" evidence="1">
    <location>
        <begin position="340"/>
        <end position="354"/>
    </location>
</feature>
<name>A0AAE8SU56_9PEZI</name>
<sequence length="499" mass="55762">MVTDSLTTVFTGPLPPRRRRRARVAPGRPYCPSLVQLATEVVTANTETFLRAADRELWARLPPRILIDIYERLSSQNCLTIDTWNLLSTNLFADGAEVKRSVYHHTARVAPPPMDGHAHSRTFAAHLGPAWSPSLDYITHLTLDSTCELEKEYLMMLPDMRNLGLLRIVEPRDPAPSRPQITDRVIRGWCEKDDPFPVLRVLQLSCCLEVTPMCLRYLSRFPSLVYFSIRGSTRSWDGTDASAPRYGWRFPEDTDALQVLMLRYFGSCLGIQDGIPRRLGAAARLISWGDPAMLSRLLRDSPALTFRKCPAVLPWKGDIPAAAISAGWDDEKEFTMGDAGLRDDGGDEEPRAKSTDPTYIYNNPMWWLYAAIGYVIFRDRDLESAGHKVSSGRRPSSNGWVMPPLPILSVTMAGEEAPGRAGEGRRSLAKYRFVRIEAFRDVAGREEAWVLEKPWVPPAAAQDAAARSGADRRPRAGEMPLRQGKKRKMGDLLASMAGG</sequence>
<protein>
    <submittedName>
        <fullName evidence="2">Uncharacterized protein</fullName>
    </submittedName>
</protein>
<evidence type="ECO:0000313" key="3">
    <source>
        <dbReference type="Proteomes" id="UP001187682"/>
    </source>
</evidence>
<dbReference type="EMBL" id="ONZQ02000005">
    <property type="protein sequence ID" value="SPO01361.1"/>
    <property type="molecule type" value="Genomic_DNA"/>
</dbReference>
<dbReference type="AlphaFoldDB" id="A0AAE8SU56"/>
<reference evidence="2" key="1">
    <citation type="submission" date="2018-03" db="EMBL/GenBank/DDBJ databases">
        <authorList>
            <person name="Guldener U."/>
        </authorList>
    </citation>
    <scope>NUCLEOTIDE SEQUENCE</scope>
</reference>
<feature type="region of interest" description="Disordered" evidence="1">
    <location>
        <begin position="459"/>
        <end position="499"/>
    </location>
</feature>
<proteinExistence type="predicted"/>
<comment type="caution">
    <text evidence="2">The sequence shown here is derived from an EMBL/GenBank/DDBJ whole genome shotgun (WGS) entry which is preliminary data.</text>
</comment>
<dbReference type="Proteomes" id="UP001187682">
    <property type="component" value="Unassembled WGS sequence"/>
</dbReference>
<feature type="region of interest" description="Disordered" evidence="1">
    <location>
        <begin position="336"/>
        <end position="355"/>
    </location>
</feature>
<evidence type="ECO:0000313" key="2">
    <source>
        <dbReference type="EMBL" id="SPO01361.1"/>
    </source>
</evidence>
<dbReference type="SUPFAM" id="SSF52047">
    <property type="entry name" value="RNI-like"/>
    <property type="match status" value="1"/>
</dbReference>
<feature type="compositionally biased region" description="Low complexity" evidence="1">
    <location>
        <begin position="459"/>
        <end position="468"/>
    </location>
</feature>
<keyword evidence="3" id="KW-1185">Reference proteome</keyword>
<accession>A0AAE8SU56</accession>
<gene>
    <name evidence="2" type="ORF">DNG_04037</name>
</gene>
<evidence type="ECO:0000256" key="1">
    <source>
        <dbReference type="SAM" id="MobiDB-lite"/>
    </source>
</evidence>